<dbReference type="Gene3D" id="3.90.1590.10">
    <property type="entry name" value="glutathione-dependent formaldehyde- activating enzyme (gfa)"/>
    <property type="match status" value="1"/>
</dbReference>
<dbReference type="SUPFAM" id="SSF51316">
    <property type="entry name" value="Mss4-like"/>
    <property type="match status" value="1"/>
</dbReference>
<gene>
    <name evidence="5" type="ORF">GCM10011515_15070</name>
</gene>
<protein>
    <recommendedName>
        <fullName evidence="4">CENP-V/GFA domain-containing protein</fullName>
    </recommendedName>
</protein>
<dbReference type="Proteomes" id="UP000619041">
    <property type="component" value="Unassembled WGS sequence"/>
</dbReference>
<keyword evidence="6" id="KW-1185">Reference proteome</keyword>
<dbReference type="RefSeq" id="WP_188644581.1">
    <property type="nucleotide sequence ID" value="NZ_BMKL01000001.1"/>
</dbReference>
<name>A0ABQ1S9C3_9SPHN</name>
<evidence type="ECO:0000313" key="5">
    <source>
        <dbReference type="EMBL" id="GGD96113.1"/>
    </source>
</evidence>
<keyword evidence="2" id="KW-0479">Metal-binding</keyword>
<dbReference type="EMBL" id="BMKL01000001">
    <property type="protein sequence ID" value="GGD96113.1"/>
    <property type="molecule type" value="Genomic_DNA"/>
</dbReference>
<feature type="domain" description="CENP-V/GFA" evidence="4">
    <location>
        <begin position="19"/>
        <end position="78"/>
    </location>
</feature>
<evidence type="ECO:0000256" key="1">
    <source>
        <dbReference type="ARBA" id="ARBA00005495"/>
    </source>
</evidence>
<evidence type="ECO:0000256" key="3">
    <source>
        <dbReference type="ARBA" id="ARBA00022833"/>
    </source>
</evidence>
<sequence length="100" mass="11330">MYARRRGVGKSFVGAALAAAIFAEDAVRVTGETRHWKHRHFCPTCGGSVFARWDDEIEVHLGTLDEPSRFTPTYESWTVRREDWLPAFAGMRGFVGNREA</sequence>
<accession>A0ABQ1S9C3</accession>
<organism evidence="5 6">
    <name type="scientific">Tsuneonella deserti</name>
    <dbReference type="NCBI Taxonomy" id="2035528"/>
    <lineage>
        <taxon>Bacteria</taxon>
        <taxon>Pseudomonadati</taxon>
        <taxon>Pseudomonadota</taxon>
        <taxon>Alphaproteobacteria</taxon>
        <taxon>Sphingomonadales</taxon>
        <taxon>Erythrobacteraceae</taxon>
        <taxon>Tsuneonella</taxon>
    </lineage>
</organism>
<reference evidence="6" key="1">
    <citation type="journal article" date="2019" name="Int. J. Syst. Evol. Microbiol.">
        <title>The Global Catalogue of Microorganisms (GCM) 10K type strain sequencing project: providing services to taxonomists for standard genome sequencing and annotation.</title>
        <authorList>
            <consortium name="The Broad Institute Genomics Platform"/>
            <consortium name="The Broad Institute Genome Sequencing Center for Infectious Disease"/>
            <person name="Wu L."/>
            <person name="Ma J."/>
        </authorList>
    </citation>
    <scope>NUCLEOTIDE SEQUENCE [LARGE SCALE GENOMIC DNA]</scope>
    <source>
        <strain evidence="6">CGMCC 1.15959</strain>
    </source>
</reference>
<dbReference type="Pfam" id="PF04828">
    <property type="entry name" value="GFA"/>
    <property type="match status" value="1"/>
</dbReference>
<evidence type="ECO:0000313" key="6">
    <source>
        <dbReference type="Proteomes" id="UP000619041"/>
    </source>
</evidence>
<comment type="caution">
    <text evidence="5">The sequence shown here is derived from an EMBL/GenBank/DDBJ whole genome shotgun (WGS) entry which is preliminary data.</text>
</comment>
<dbReference type="InterPro" id="IPR006913">
    <property type="entry name" value="CENP-V/GFA"/>
</dbReference>
<comment type="similarity">
    <text evidence="1">Belongs to the Gfa family.</text>
</comment>
<proteinExistence type="inferred from homology"/>
<evidence type="ECO:0000259" key="4">
    <source>
        <dbReference type="Pfam" id="PF04828"/>
    </source>
</evidence>
<dbReference type="InterPro" id="IPR011057">
    <property type="entry name" value="Mss4-like_sf"/>
</dbReference>
<evidence type="ECO:0000256" key="2">
    <source>
        <dbReference type="ARBA" id="ARBA00022723"/>
    </source>
</evidence>
<keyword evidence="3" id="KW-0862">Zinc</keyword>